<evidence type="ECO:0000259" key="5">
    <source>
        <dbReference type="SMART" id="SM01256"/>
    </source>
</evidence>
<dbReference type="GO" id="GO:0003677">
    <property type="term" value="F:DNA binding"/>
    <property type="evidence" value="ECO:0007669"/>
    <property type="project" value="UniProtKB-KW"/>
</dbReference>
<evidence type="ECO:0000256" key="1">
    <source>
        <dbReference type="ARBA" id="ARBA00004123"/>
    </source>
</evidence>
<accession>A0AAW2MC99</accession>
<dbReference type="SMART" id="SM01256">
    <property type="entry name" value="KNOX2"/>
    <property type="match status" value="1"/>
</dbReference>
<comment type="subcellular location">
    <subcellularLocation>
        <location evidence="1">Nucleus</location>
    </subcellularLocation>
</comment>
<dbReference type="InterPro" id="IPR005540">
    <property type="entry name" value="KNOX1"/>
</dbReference>
<keyword evidence="2" id="KW-0539">Nucleus</keyword>
<dbReference type="Pfam" id="PF03790">
    <property type="entry name" value="KNOX1"/>
    <property type="match status" value="1"/>
</dbReference>
<feature type="region of interest" description="Disordered" evidence="3">
    <location>
        <begin position="190"/>
        <end position="214"/>
    </location>
</feature>
<sequence length="214" mass="23608">MPYFFLPLPTILIKNLNRDSAGAGGGSSMMLEQHHNHSNNNTSTGYYFMESSNDAGSCSSAKAKIMAHPHYHRLLAAYANCQKIGAPPEVVAKLEEACASAAAMGRHGTSSVGEDPALDQFMEAYCEMLAKYEQELSKPFKEAMLFLSRIECQFKALSLSSSAACVEAMERNGSSEEECEAGWLNKNTRRKYTDRAEPSLRTGKLPKPQQNRRN</sequence>
<dbReference type="EMBL" id="JACGWM010000014">
    <property type="protein sequence ID" value="KAL0328753.1"/>
    <property type="molecule type" value="Genomic_DNA"/>
</dbReference>
<protein>
    <submittedName>
        <fullName evidence="6">Homeobox protein knotted-1-like LET6</fullName>
    </submittedName>
</protein>
<dbReference type="GO" id="GO:0005634">
    <property type="term" value="C:nucleus"/>
    <property type="evidence" value="ECO:0007669"/>
    <property type="project" value="UniProtKB-SubCell"/>
</dbReference>
<reference evidence="6" key="2">
    <citation type="journal article" date="2024" name="Plant">
        <title>Genomic evolution and insights into agronomic trait innovations of Sesamum species.</title>
        <authorList>
            <person name="Miao H."/>
            <person name="Wang L."/>
            <person name="Qu L."/>
            <person name="Liu H."/>
            <person name="Sun Y."/>
            <person name="Le M."/>
            <person name="Wang Q."/>
            <person name="Wei S."/>
            <person name="Zheng Y."/>
            <person name="Lin W."/>
            <person name="Duan Y."/>
            <person name="Cao H."/>
            <person name="Xiong S."/>
            <person name="Wang X."/>
            <person name="Wei L."/>
            <person name="Li C."/>
            <person name="Ma Q."/>
            <person name="Ju M."/>
            <person name="Zhao R."/>
            <person name="Li G."/>
            <person name="Mu C."/>
            <person name="Tian Q."/>
            <person name="Mei H."/>
            <person name="Zhang T."/>
            <person name="Gao T."/>
            <person name="Zhang H."/>
        </authorList>
    </citation>
    <scope>NUCLEOTIDE SEQUENCE</scope>
    <source>
        <strain evidence="6">KEN8</strain>
    </source>
</reference>
<dbReference type="SMART" id="SM01255">
    <property type="entry name" value="KNOX1"/>
    <property type="match status" value="1"/>
</dbReference>
<comment type="caution">
    <text evidence="6">The sequence shown here is derived from an EMBL/GenBank/DDBJ whole genome shotgun (WGS) entry which is preliminary data.</text>
</comment>
<feature type="domain" description="KNOX2" evidence="5">
    <location>
        <begin position="108"/>
        <end position="159"/>
    </location>
</feature>
<dbReference type="PANTHER" id="PTHR48452">
    <property type="entry name" value="FUSED COMPOUND LEAF 1"/>
    <property type="match status" value="1"/>
</dbReference>
<dbReference type="InterPro" id="IPR005541">
    <property type="entry name" value="KNOX2"/>
</dbReference>
<keyword evidence="6" id="KW-0371">Homeobox</keyword>
<gene>
    <name evidence="6" type="ORF">Scaly_2307900</name>
</gene>
<keyword evidence="6" id="KW-0238">DNA-binding</keyword>
<evidence type="ECO:0000256" key="2">
    <source>
        <dbReference type="ARBA" id="ARBA00023242"/>
    </source>
</evidence>
<feature type="domain" description="KNOX1" evidence="4">
    <location>
        <begin position="59"/>
        <end position="103"/>
    </location>
</feature>
<reference evidence="6" key="1">
    <citation type="submission" date="2020-06" db="EMBL/GenBank/DDBJ databases">
        <authorList>
            <person name="Li T."/>
            <person name="Hu X."/>
            <person name="Zhang T."/>
            <person name="Song X."/>
            <person name="Zhang H."/>
            <person name="Dai N."/>
            <person name="Sheng W."/>
            <person name="Hou X."/>
            <person name="Wei L."/>
        </authorList>
    </citation>
    <scope>NUCLEOTIDE SEQUENCE</scope>
    <source>
        <strain evidence="6">KEN8</strain>
        <tissue evidence="6">Leaf</tissue>
    </source>
</reference>
<dbReference type="PANTHER" id="PTHR48452:SF1">
    <property type="entry name" value="FUSED COMPOUND LEAF 1"/>
    <property type="match status" value="1"/>
</dbReference>
<name>A0AAW2MC99_9LAMI</name>
<proteinExistence type="predicted"/>
<evidence type="ECO:0000313" key="6">
    <source>
        <dbReference type="EMBL" id="KAL0328753.1"/>
    </source>
</evidence>
<dbReference type="Pfam" id="PF03791">
    <property type="entry name" value="KNOX2"/>
    <property type="match status" value="1"/>
</dbReference>
<organism evidence="6">
    <name type="scientific">Sesamum calycinum</name>
    <dbReference type="NCBI Taxonomy" id="2727403"/>
    <lineage>
        <taxon>Eukaryota</taxon>
        <taxon>Viridiplantae</taxon>
        <taxon>Streptophyta</taxon>
        <taxon>Embryophyta</taxon>
        <taxon>Tracheophyta</taxon>
        <taxon>Spermatophyta</taxon>
        <taxon>Magnoliopsida</taxon>
        <taxon>eudicotyledons</taxon>
        <taxon>Gunneridae</taxon>
        <taxon>Pentapetalae</taxon>
        <taxon>asterids</taxon>
        <taxon>lamiids</taxon>
        <taxon>Lamiales</taxon>
        <taxon>Pedaliaceae</taxon>
        <taxon>Sesamum</taxon>
    </lineage>
</organism>
<dbReference type="AlphaFoldDB" id="A0AAW2MC99"/>
<evidence type="ECO:0000256" key="3">
    <source>
        <dbReference type="SAM" id="MobiDB-lite"/>
    </source>
</evidence>
<evidence type="ECO:0000259" key="4">
    <source>
        <dbReference type="SMART" id="SM01255"/>
    </source>
</evidence>